<gene>
    <name evidence="2" type="ORF">L8U60_04930</name>
</gene>
<name>A0A9X3LWF6_9CORY</name>
<keyword evidence="1" id="KW-0472">Membrane</keyword>
<dbReference type="Proteomes" id="UP001146468">
    <property type="component" value="Unassembled WGS sequence"/>
</dbReference>
<organism evidence="2 3">
    <name type="scientific">Corynebacterium meitnerae</name>
    <dbReference type="NCBI Taxonomy" id="2913498"/>
    <lineage>
        <taxon>Bacteria</taxon>
        <taxon>Bacillati</taxon>
        <taxon>Actinomycetota</taxon>
        <taxon>Actinomycetes</taxon>
        <taxon>Mycobacteriales</taxon>
        <taxon>Corynebacteriaceae</taxon>
        <taxon>Corynebacterium</taxon>
    </lineage>
</organism>
<feature type="transmembrane region" description="Helical" evidence="1">
    <location>
        <begin position="12"/>
        <end position="36"/>
    </location>
</feature>
<accession>A0A9X3LWF6</accession>
<comment type="caution">
    <text evidence="2">The sequence shown here is derived from an EMBL/GenBank/DDBJ whole genome shotgun (WGS) entry which is preliminary data.</text>
</comment>
<evidence type="ECO:0000256" key="1">
    <source>
        <dbReference type="SAM" id="Phobius"/>
    </source>
</evidence>
<dbReference type="EMBL" id="JAKMUS010000006">
    <property type="protein sequence ID" value="MCZ9293828.1"/>
    <property type="molecule type" value="Genomic_DNA"/>
</dbReference>
<evidence type="ECO:0000313" key="2">
    <source>
        <dbReference type="EMBL" id="MCZ9293828.1"/>
    </source>
</evidence>
<reference evidence="2" key="1">
    <citation type="submission" date="2022-02" db="EMBL/GenBank/DDBJ databases">
        <title>Corynebacterium sp. from urogenital microbiome.</title>
        <authorList>
            <person name="Cappelli E.A."/>
            <person name="Ribeiro T.G."/>
            <person name="Peixe L."/>
        </authorList>
    </citation>
    <scope>NUCLEOTIDE SEQUENCE</scope>
    <source>
        <strain evidence="2">C8Ua_172</strain>
    </source>
</reference>
<keyword evidence="3" id="KW-1185">Reference proteome</keyword>
<sequence>MNIFSNKTALGAIIGVVLAFALIFGGWLGFFITLLLGGIGGLIGAQLDGRIDVATILSATSGRGRG</sequence>
<dbReference type="RefSeq" id="WP_269965268.1">
    <property type="nucleotide sequence ID" value="NZ_JAKMUS010000006.1"/>
</dbReference>
<protein>
    <recommendedName>
        <fullName evidence="4">DUF2273 domain-containing protein</fullName>
    </recommendedName>
</protein>
<keyword evidence="1" id="KW-1133">Transmembrane helix</keyword>
<evidence type="ECO:0000313" key="3">
    <source>
        <dbReference type="Proteomes" id="UP001146468"/>
    </source>
</evidence>
<evidence type="ECO:0008006" key="4">
    <source>
        <dbReference type="Google" id="ProtNLM"/>
    </source>
</evidence>
<dbReference type="AlphaFoldDB" id="A0A9X3LWF6"/>
<keyword evidence="1" id="KW-0812">Transmembrane</keyword>
<proteinExistence type="predicted"/>